<dbReference type="InterPro" id="IPR013785">
    <property type="entry name" value="Aldolase_TIM"/>
</dbReference>
<evidence type="ECO:0000256" key="4">
    <source>
        <dbReference type="ARBA" id="ARBA00023014"/>
    </source>
</evidence>
<keyword evidence="1" id="KW-0949">S-adenosyl-L-methionine</keyword>
<proteinExistence type="predicted"/>
<organism evidence="6 7">
    <name type="scientific">Eubacterium ventriosum</name>
    <dbReference type="NCBI Taxonomy" id="39496"/>
    <lineage>
        <taxon>Bacteria</taxon>
        <taxon>Bacillati</taxon>
        <taxon>Bacillota</taxon>
        <taxon>Clostridia</taxon>
        <taxon>Eubacteriales</taxon>
        <taxon>Eubacteriaceae</taxon>
        <taxon>Eubacterium</taxon>
    </lineage>
</organism>
<dbReference type="GO" id="GO:0051536">
    <property type="term" value="F:iron-sulfur cluster binding"/>
    <property type="evidence" value="ECO:0007669"/>
    <property type="project" value="UniProtKB-KW"/>
</dbReference>
<comment type="caution">
    <text evidence="6">The sequence shown here is derived from an EMBL/GenBank/DDBJ whole genome shotgun (WGS) entry which is preliminary data.</text>
</comment>
<protein>
    <submittedName>
        <fullName evidence="6">Radical SAM/SPASM domain-containing protein</fullName>
    </submittedName>
</protein>
<keyword evidence="3" id="KW-0408">Iron</keyword>
<evidence type="ECO:0000256" key="3">
    <source>
        <dbReference type="ARBA" id="ARBA00023004"/>
    </source>
</evidence>
<dbReference type="PROSITE" id="PS51918">
    <property type="entry name" value="RADICAL_SAM"/>
    <property type="match status" value="1"/>
</dbReference>
<feature type="domain" description="Radical SAM core" evidence="5">
    <location>
        <begin position="77"/>
        <end position="278"/>
    </location>
</feature>
<evidence type="ECO:0000313" key="7">
    <source>
        <dbReference type="Proteomes" id="UP000283314"/>
    </source>
</evidence>
<dbReference type="CDD" id="cd21109">
    <property type="entry name" value="SPASM"/>
    <property type="match status" value="1"/>
</dbReference>
<dbReference type="CDD" id="cd01335">
    <property type="entry name" value="Radical_SAM"/>
    <property type="match status" value="1"/>
</dbReference>
<gene>
    <name evidence="6" type="ORF">DW018_00190</name>
</gene>
<dbReference type="SUPFAM" id="SSF102114">
    <property type="entry name" value="Radical SAM enzymes"/>
    <property type="match status" value="1"/>
</dbReference>
<dbReference type="RefSeq" id="WP_118379047.1">
    <property type="nucleotide sequence ID" value="NZ_CABJDQ010000001.1"/>
</dbReference>
<evidence type="ECO:0000313" key="6">
    <source>
        <dbReference type="EMBL" id="RHL47892.1"/>
    </source>
</evidence>
<dbReference type="InterPro" id="IPR007197">
    <property type="entry name" value="rSAM"/>
</dbReference>
<evidence type="ECO:0000256" key="2">
    <source>
        <dbReference type="ARBA" id="ARBA00022723"/>
    </source>
</evidence>
<sequence>MKLVRSLNLIVTRSENGIMLCVDNETTYPYSEKLKQLVKECKDEKEYEELVEKYGKDFVLSCIEKNILVNSEKKWILQGIEVVEIETSTHCNWRCKYCPESFDPKKVDSMPMELFEEIIDKAVRAGTVKYVTFNSYNEPTIDKLFMERVKYVQNTSLKIRLHTNGTGLNEEKMDYLKEAGCLEFICFNLPTLDKDEFINVTKYYDYEKIIRNIDYAVKINLPVIFSIQGTPEEIKKNIGAIRQRYQPYVEDKIEAWGTIDRAGLLENEYKQNIYLSGRLYSGCHAVNSWMFVNVKGDLFLCSEDYYQKTKYSNIKKGEIYDLINSDDAIELRKKVCGELDAPEDFICRKCITMLNNKMACRHL</sequence>
<keyword evidence="4" id="KW-0411">Iron-sulfur</keyword>
<dbReference type="Gene3D" id="3.20.20.70">
    <property type="entry name" value="Aldolase class I"/>
    <property type="match status" value="1"/>
</dbReference>
<dbReference type="GO" id="GO:0046872">
    <property type="term" value="F:metal ion binding"/>
    <property type="evidence" value="ECO:0007669"/>
    <property type="project" value="UniProtKB-KW"/>
</dbReference>
<dbReference type="EMBL" id="QROT01000001">
    <property type="protein sequence ID" value="RHL47892.1"/>
    <property type="molecule type" value="Genomic_DNA"/>
</dbReference>
<dbReference type="Proteomes" id="UP000283314">
    <property type="component" value="Unassembled WGS sequence"/>
</dbReference>
<evidence type="ECO:0000256" key="1">
    <source>
        <dbReference type="ARBA" id="ARBA00022691"/>
    </source>
</evidence>
<dbReference type="PANTHER" id="PTHR11228">
    <property type="entry name" value="RADICAL SAM DOMAIN PROTEIN"/>
    <property type="match status" value="1"/>
</dbReference>
<dbReference type="SFLD" id="SFLDS00029">
    <property type="entry name" value="Radical_SAM"/>
    <property type="match status" value="1"/>
</dbReference>
<dbReference type="GeneID" id="66465651"/>
<dbReference type="GO" id="GO:0003824">
    <property type="term" value="F:catalytic activity"/>
    <property type="evidence" value="ECO:0007669"/>
    <property type="project" value="InterPro"/>
</dbReference>
<dbReference type="SFLD" id="SFLDG01067">
    <property type="entry name" value="SPASM/twitch_domain_containing"/>
    <property type="match status" value="1"/>
</dbReference>
<dbReference type="InterPro" id="IPR050377">
    <property type="entry name" value="Radical_SAM_PqqE_MftC-like"/>
</dbReference>
<accession>A0A415LH86</accession>
<dbReference type="Pfam" id="PF04055">
    <property type="entry name" value="Radical_SAM"/>
    <property type="match status" value="1"/>
</dbReference>
<reference evidence="6 7" key="1">
    <citation type="submission" date="2018-08" db="EMBL/GenBank/DDBJ databases">
        <title>A genome reference for cultivated species of the human gut microbiota.</title>
        <authorList>
            <person name="Zou Y."/>
            <person name="Xue W."/>
            <person name="Luo G."/>
        </authorList>
    </citation>
    <scope>NUCLEOTIDE SEQUENCE [LARGE SCALE GENOMIC DNA]</scope>
    <source>
        <strain evidence="6 7">AF37-4</strain>
    </source>
</reference>
<dbReference type="PANTHER" id="PTHR11228:SF7">
    <property type="entry name" value="PQQA PEPTIDE CYCLASE"/>
    <property type="match status" value="1"/>
</dbReference>
<dbReference type="AlphaFoldDB" id="A0A415LH86"/>
<evidence type="ECO:0000259" key="5">
    <source>
        <dbReference type="PROSITE" id="PS51918"/>
    </source>
</evidence>
<dbReference type="Pfam" id="PF13186">
    <property type="entry name" value="SPASM"/>
    <property type="match status" value="1"/>
</dbReference>
<dbReference type="InterPro" id="IPR023885">
    <property type="entry name" value="4Fe4S-binding_SPASM_dom"/>
</dbReference>
<dbReference type="InterPro" id="IPR058240">
    <property type="entry name" value="rSAM_sf"/>
</dbReference>
<keyword evidence="2" id="KW-0479">Metal-binding</keyword>
<name>A0A415LH86_9FIRM</name>